<dbReference type="AlphaFoldDB" id="A0A0H2S1F5"/>
<keyword evidence="2" id="KW-1185">Reference proteome</keyword>
<gene>
    <name evidence="1" type="ORF">SCHPADRAFT_994007</name>
</gene>
<dbReference type="InParanoid" id="A0A0H2S1F5"/>
<dbReference type="Proteomes" id="UP000053477">
    <property type="component" value="Unassembled WGS sequence"/>
</dbReference>
<sequence>MEVIDVLEATSHLKALSIKTHSGSVILLKDGMKNFESTPRAFPSKRPSAETDDVPNFSRPFTEFYKRKSFCEQAVSAMKYKGFDSDEDDTIQIGPTSMSMGWPYKFSKGDIAVALFNGSWRKVRVRSDGVATERMLDDALFHDPDYQETYKEHAKFMRTYKYEMTSEDDSEDAGILWYRASWKTSEGKFFAWFSPLTGRIKPYNAYVRELAKTEKIKIIMHASG</sequence>
<accession>A0A0H2S1F5</accession>
<reference evidence="1 2" key="1">
    <citation type="submission" date="2015-04" db="EMBL/GenBank/DDBJ databases">
        <title>Complete genome sequence of Schizopora paradoxa KUC8140, a cosmopolitan wood degrader in East Asia.</title>
        <authorList>
            <consortium name="DOE Joint Genome Institute"/>
            <person name="Min B."/>
            <person name="Park H."/>
            <person name="Jang Y."/>
            <person name="Kim J.-J."/>
            <person name="Kim K.H."/>
            <person name="Pangilinan J."/>
            <person name="Lipzen A."/>
            <person name="Riley R."/>
            <person name="Grigoriev I.V."/>
            <person name="Spatafora J.W."/>
            <person name="Choi I.-G."/>
        </authorList>
    </citation>
    <scope>NUCLEOTIDE SEQUENCE [LARGE SCALE GENOMIC DNA]</scope>
    <source>
        <strain evidence="1 2">KUC8140</strain>
    </source>
</reference>
<organism evidence="1 2">
    <name type="scientific">Schizopora paradoxa</name>
    <dbReference type="NCBI Taxonomy" id="27342"/>
    <lineage>
        <taxon>Eukaryota</taxon>
        <taxon>Fungi</taxon>
        <taxon>Dikarya</taxon>
        <taxon>Basidiomycota</taxon>
        <taxon>Agaricomycotina</taxon>
        <taxon>Agaricomycetes</taxon>
        <taxon>Hymenochaetales</taxon>
        <taxon>Schizoporaceae</taxon>
        <taxon>Schizopora</taxon>
    </lineage>
</organism>
<dbReference type="EMBL" id="KQ085900">
    <property type="protein sequence ID" value="KLO17839.1"/>
    <property type="molecule type" value="Genomic_DNA"/>
</dbReference>
<evidence type="ECO:0000313" key="2">
    <source>
        <dbReference type="Proteomes" id="UP000053477"/>
    </source>
</evidence>
<protein>
    <submittedName>
        <fullName evidence="1">Uncharacterized protein</fullName>
    </submittedName>
</protein>
<evidence type="ECO:0000313" key="1">
    <source>
        <dbReference type="EMBL" id="KLO17839.1"/>
    </source>
</evidence>
<proteinExistence type="predicted"/>
<name>A0A0H2S1F5_9AGAM</name>